<gene>
    <name evidence="2" type="ORF">N0V93_000926</name>
</gene>
<dbReference type="OrthoDB" id="2117996at2759"/>
<evidence type="ECO:0000313" key="3">
    <source>
        <dbReference type="Proteomes" id="UP001140453"/>
    </source>
</evidence>
<keyword evidence="3" id="KW-1185">Reference proteome</keyword>
<dbReference type="EMBL" id="JAPEVB010000001">
    <property type="protein sequence ID" value="KAJ4396705.1"/>
    <property type="molecule type" value="Genomic_DNA"/>
</dbReference>
<keyword evidence="1" id="KW-0732">Signal</keyword>
<dbReference type="Proteomes" id="UP001140453">
    <property type="component" value="Unassembled WGS sequence"/>
</dbReference>
<organism evidence="2 3">
    <name type="scientific">Gnomoniopsis smithogilvyi</name>
    <dbReference type="NCBI Taxonomy" id="1191159"/>
    <lineage>
        <taxon>Eukaryota</taxon>
        <taxon>Fungi</taxon>
        <taxon>Dikarya</taxon>
        <taxon>Ascomycota</taxon>
        <taxon>Pezizomycotina</taxon>
        <taxon>Sordariomycetes</taxon>
        <taxon>Sordariomycetidae</taxon>
        <taxon>Diaporthales</taxon>
        <taxon>Gnomoniaceae</taxon>
        <taxon>Gnomoniopsis</taxon>
    </lineage>
</organism>
<name>A0A9W8Z2S7_9PEZI</name>
<evidence type="ECO:0000313" key="2">
    <source>
        <dbReference type="EMBL" id="KAJ4396705.1"/>
    </source>
</evidence>
<reference evidence="2" key="1">
    <citation type="submission" date="2022-10" db="EMBL/GenBank/DDBJ databases">
        <title>Tapping the CABI collections for fungal endophytes: first genome assemblies for Collariella, Neodidymelliopsis, Ascochyta clinopodiicola, Didymella pomorum, Didymosphaeria variabile, Neocosmospora piperis and Neocucurbitaria cava.</title>
        <authorList>
            <person name="Hill R."/>
        </authorList>
    </citation>
    <scope>NUCLEOTIDE SEQUENCE</scope>
    <source>
        <strain evidence="2">IMI 355082</strain>
    </source>
</reference>
<feature type="chain" id="PRO_5040753023" evidence="1">
    <location>
        <begin position="20"/>
        <end position="196"/>
    </location>
</feature>
<feature type="signal peptide" evidence="1">
    <location>
        <begin position="1"/>
        <end position="19"/>
    </location>
</feature>
<accession>A0A9W8Z2S7</accession>
<sequence>MQACLLTSSLLAIVASAAASPAFLSTFKRQVGGPGVGPVCKLTTEPSQQDVVNALNQWLTDVVNVNTFLNSAHDNLSNATLLEGLALGALNNAMDEPTQLGVLACIPGLADDAENAITSANAGFGDNVLTPLNDITTNGSDTTQVMTDVSTINQFRCCTLLPDLDILWLSAAEDEGLVGQVTVSPPRPNACSSLAC</sequence>
<dbReference type="AlphaFoldDB" id="A0A9W8Z2S7"/>
<comment type="caution">
    <text evidence="2">The sequence shown here is derived from an EMBL/GenBank/DDBJ whole genome shotgun (WGS) entry which is preliminary data.</text>
</comment>
<protein>
    <submittedName>
        <fullName evidence="2">Uncharacterized protein</fullName>
    </submittedName>
</protein>
<proteinExistence type="predicted"/>
<evidence type="ECO:0000256" key="1">
    <source>
        <dbReference type="SAM" id="SignalP"/>
    </source>
</evidence>